<dbReference type="Proteomes" id="UP000014629">
    <property type="component" value="Unassembled WGS sequence"/>
</dbReference>
<evidence type="ECO:0000313" key="2">
    <source>
        <dbReference type="Proteomes" id="UP000014629"/>
    </source>
</evidence>
<protein>
    <submittedName>
        <fullName evidence="1">Uncharacterized protein</fullName>
    </submittedName>
</protein>
<keyword evidence="2" id="KW-1185">Reference proteome</keyword>
<reference evidence="1 2" key="1">
    <citation type="submission" date="2013-02" db="EMBL/GenBank/DDBJ databases">
        <title>Draft Genome Sequence of Streptomyces aurantiacus, Which Produces Setomimycin.</title>
        <authorList>
            <person name="Gruening B.A."/>
            <person name="Praeg A."/>
            <person name="Erxleben A."/>
            <person name="Guenther S."/>
            <person name="Mueller M."/>
        </authorList>
    </citation>
    <scope>NUCLEOTIDE SEQUENCE [LARGE SCALE GENOMIC DNA]</scope>
    <source>
        <strain evidence="1 2">JA 4570</strain>
    </source>
</reference>
<dbReference type="AlphaFoldDB" id="S3ZQ36"/>
<dbReference type="EMBL" id="AOPZ01000063">
    <property type="protein sequence ID" value="EPH45333.1"/>
    <property type="molecule type" value="Genomic_DNA"/>
</dbReference>
<accession>S3ZQ36</accession>
<comment type="caution">
    <text evidence="1">The sequence shown here is derived from an EMBL/GenBank/DDBJ whole genome shotgun (WGS) entry which is preliminary data.</text>
</comment>
<organism evidence="1 2">
    <name type="scientific">Streptomyces aurantiacus JA 4570</name>
    <dbReference type="NCBI Taxonomy" id="1286094"/>
    <lineage>
        <taxon>Bacteria</taxon>
        <taxon>Bacillati</taxon>
        <taxon>Actinomycetota</taxon>
        <taxon>Actinomycetes</taxon>
        <taxon>Kitasatosporales</taxon>
        <taxon>Streptomycetaceae</taxon>
        <taxon>Streptomyces</taxon>
        <taxon>Streptomyces aurantiacus group</taxon>
    </lineage>
</organism>
<name>S3ZQ36_9ACTN</name>
<evidence type="ECO:0000313" key="1">
    <source>
        <dbReference type="EMBL" id="EPH45333.1"/>
    </source>
</evidence>
<sequence>MLRGPLAELLEDAAGGDTEGVFDPYAEAVAQAVLGQSA</sequence>
<proteinExistence type="predicted"/>
<dbReference type="PATRIC" id="fig|1286094.4.peg.1576"/>
<gene>
    <name evidence="1" type="ORF">STRAU_1598</name>
</gene>